<proteinExistence type="predicted"/>
<feature type="region of interest" description="Disordered" evidence="2">
    <location>
        <begin position="49"/>
        <end position="77"/>
    </location>
</feature>
<reference evidence="4" key="1">
    <citation type="submission" date="2020-02" db="EMBL/GenBank/DDBJ databases">
        <authorList>
            <person name="Meier V. D."/>
        </authorList>
    </citation>
    <scope>NUCLEOTIDE SEQUENCE</scope>
    <source>
        <strain evidence="4">AVDCRST_MAG19</strain>
    </source>
</reference>
<dbReference type="EMBL" id="CADCWL010000023">
    <property type="protein sequence ID" value="CAA9548096.1"/>
    <property type="molecule type" value="Genomic_DNA"/>
</dbReference>
<dbReference type="InterPro" id="IPR006311">
    <property type="entry name" value="TAT_signal"/>
</dbReference>
<dbReference type="AlphaFoldDB" id="A0A6J4UHJ0"/>
<organism evidence="4">
    <name type="scientific">uncultured Thermomicrobiales bacterium</name>
    <dbReference type="NCBI Taxonomy" id="1645740"/>
    <lineage>
        <taxon>Bacteria</taxon>
        <taxon>Pseudomonadati</taxon>
        <taxon>Thermomicrobiota</taxon>
        <taxon>Thermomicrobia</taxon>
        <taxon>Thermomicrobiales</taxon>
        <taxon>environmental samples</taxon>
    </lineage>
</organism>
<sequence>MSTVDPKLRRTPRVGADAQSTRRGFVGGAAKLAGGGALALSGAAVGGLRPASAQDATPAPAGATPPPAIAEATPTEAEGANEQMRRVLDAFAAFEAPPVNSQTPFNARNLPSFANAAQTVLAGRGQPALDVTVGVSHVLIPGPVGEILARVYTPAGSGPFPVVVYFHGGGFVIANLDTYDASARALASEAGAVVVAIAYRQAPESPFPAAVDDAYAATQYLIENAAEVDGDPARVAVAGESAGGNLATVVCLRAREEGGRMPVHQLLVYPVTTFAPEGEAAESIEQGVGSAFLSPAALEWFGNYYLPDGTAATDPYASPLAADDLGGLPPATIIAAEIDPLLSQGRVYGEALEEAGVDVEYRLYEGVAHEFFGMVGVVDLAQEAVAFAAERLMGSFEAADGGTPTA</sequence>
<feature type="domain" description="Alpha/beta hydrolase fold-3" evidence="3">
    <location>
        <begin position="163"/>
        <end position="372"/>
    </location>
</feature>
<evidence type="ECO:0000259" key="3">
    <source>
        <dbReference type="Pfam" id="PF07859"/>
    </source>
</evidence>
<protein>
    <recommendedName>
        <fullName evidence="3">Alpha/beta hydrolase fold-3 domain-containing protein</fullName>
    </recommendedName>
</protein>
<gene>
    <name evidence="4" type="ORF">AVDCRST_MAG19-550</name>
</gene>
<evidence type="ECO:0000256" key="1">
    <source>
        <dbReference type="ARBA" id="ARBA00022801"/>
    </source>
</evidence>
<evidence type="ECO:0000313" key="4">
    <source>
        <dbReference type="EMBL" id="CAA9548096.1"/>
    </source>
</evidence>
<feature type="region of interest" description="Disordered" evidence="2">
    <location>
        <begin position="1"/>
        <end position="20"/>
    </location>
</feature>
<dbReference type="InterPro" id="IPR029058">
    <property type="entry name" value="AB_hydrolase_fold"/>
</dbReference>
<dbReference type="PANTHER" id="PTHR48081:SF8">
    <property type="entry name" value="ALPHA_BETA HYDROLASE FOLD-3 DOMAIN-CONTAINING PROTEIN-RELATED"/>
    <property type="match status" value="1"/>
</dbReference>
<accession>A0A6J4UHJ0</accession>
<feature type="compositionally biased region" description="Low complexity" evidence="2">
    <location>
        <begin position="49"/>
        <end position="62"/>
    </location>
</feature>
<name>A0A6J4UHJ0_9BACT</name>
<evidence type="ECO:0000256" key="2">
    <source>
        <dbReference type="SAM" id="MobiDB-lite"/>
    </source>
</evidence>
<dbReference type="SUPFAM" id="SSF53474">
    <property type="entry name" value="alpha/beta-Hydrolases"/>
    <property type="match status" value="1"/>
</dbReference>
<dbReference type="InterPro" id="IPR013094">
    <property type="entry name" value="AB_hydrolase_3"/>
</dbReference>
<dbReference type="InterPro" id="IPR050300">
    <property type="entry name" value="GDXG_lipolytic_enzyme"/>
</dbReference>
<keyword evidence="1" id="KW-0378">Hydrolase</keyword>
<dbReference type="PROSITE" id="PS51318">
    <property type="entry name" value="TAT"/>
    <property type="match status" value="1"/>
</dbReference>
<dbReference type="Pfam" id="PF07859">
    <property type="entry name" value="Abhydrolase_3"/>
    <property type="match status" value="1"/>
</dbReference>
<dbReference type="GO" id="GO:0016787">
    <property type="term" value="F:hydrolase activity"/>
    <property type="evidence" value="ECO:0007669"/>
    <property type="project" value="UniProtKB-KW"/>
</dbReference>
<dbReference type="PANTHER" id="PTHR48081">
    <property type="entry name" value="AB HYDROLASE SUPERFAMILY PROTEIN C4A8.06C"/>
    <property type="match status" value="1"/>
</dbReference>
<dbReference type="Gene3D" id="3.40.50.1820">
    <property type="entry name" value="alpha/beta hydrolase"/>
    <property type="match status" value="1"/>
</dbReference>